<dbReference type="EMBL" id="CH477188">
    <property type="protein sequence ID" value="EAT48836.1"/>
    <property type="molecule type" value="Genomic_DNA"/>
</dbReference>
<sequence>MVLYAIIDRKGLFRDDAVEVVEAGWLKSIDRYANLCRYDPPEEISPPTNTEDPLKRIQEEINEVARREQELRQGHRLNDSNDDCLSSANSDDSGLSLSPSPVHSPSVSNLKDKLEAASNQLNGTNGHDSTTAALANGNRQFILPQSNALTRARSTPQLFQISPNRRFNVNPNQRGLMQKFIASRGRLSKLASNSNSSSPISNASTNSSLMVKPEQHASPIELSRTHIMLPPTAISTPPIIERDSNGKPIRRGYVPVEEKIQKELRDLKNRESELKRLRKQNRMASQSDLLELNYDRF</sequence>
<dbReference type="InterPro" id="IPR029304">
    <property type="entry name" value="AKAP2_C"/>
</dbReference>
<dbReference type="Proteomes" id="UP000682892">
    <property type="component" value="Chromosome 3"/>
</dbReference>
<name>Q17PV8_AEDAE</name>
<feature type="region of interest" description="Disordered" evidence="3">
    <location>
        <begin position="71"/>
        <end position="109"/>
    </location>
</feature>
<proteinExistence type="predicted"/>
<dbReference type="VEuPathDB" id="VectorBase:AAEL000204"/>
<dbReference type="AlphaFoldDB" id="Q17PV8"/>
<evidence type="ECO:0000256" key="1">
    <source>
        <dbReference type="ARBA" id="ARBA00023054"/>
    </source>
</evidence>
<feature type="coiled-coil region" evidence="2">
    <location>
        <begin position="257"/>
        <end position="287"/>
    </location>
</feature>
<accession>Q17PV8</accession>
<reference evidence="5" key="2">
    <citation type="journal article" date="2007" name="Science">
        <title>Genome sequence of Aedes aegypti, a major arbovirus vector.</title>
        <authorList>
            <person name="Nene V."/>
            <person name="Wortman J.R."/>
            <person name="Lawson D."/>
            <person name="Haas B."/>
            <person name="Kodira C."/>
            <person name="Tu Z.J."/>
            <person name="Loftus B."/>
            <person name="Xi Z."/>
            <person name="Megy K."/>
            <person name="Grabherr M."/>
            <person name="Ren Q."/>
            <person name="Zdobnov E.M."/>
            <person name="Lobo N.F."/>
            <person name="Campbell K.S."/>
            <person name="Brown S.E."/>
            <person name="Bonaldo M.F."/>
            <person name="Zhu J."/>
            <person name="Sinkins S.P."/>
            <person name="Hogenkamp D.G."/>
            <person name="Amedeo P."/>
            <person name="Arensburger P."/>
            <person name="Atkinson P.W."/>
            <person name="Bidwell S."/>
            <person name="Biedler J."/>
            <person name="Birney E."/>
            <person name="Bruggner R.V."/>
            <person name="Costas J."/>
            <person name="Coy M.R."/>
            <person name="Crabtree J."/>
            <person name="Crawford M."/>
            <person name="Debruyn B."/>
            <person name="Decaprio D."/>
            <person name="Eiglmeier K."/>
            <person name="Eisenstadt E."/>
            <person name="El-Dorry H."/>
            <person name="Gelbart W.M."/>
            <person name="Gomes S.L."/>
            <person name="Hammond M."/>
            <person name="Hannick L.I."/>
            <person name="Hogan J.R."/>
            <person name="Holmes M.H."/>
            <person name="Jaffe D."/>
            <person name="Johnston J.S."/>
            <person name="Kennedy R.C."/>
            <person name="Koo H."/>
            <person name="Kravitz S."/>
            <person name="Kriventseva E.V."/>
            <person name="Kulp D."/>
            <person name="Labutti K."/>
            <person name="Lee E."/>
            <person name="Li S."/>
            <person name="Lovin D.D."/>
            <person name="Mao C."/>
            <person name="Mauceli E."/>
            <person name="Menck C.F."/>
            <person name="Miller J.R."/>
            <person name="Montgomery P."/>
            <person name="Mori A."/>
            <person name="Nascimento A.L."/>
            <person name="Naveira H.F."/>
            <person name="Nusbaum C."/>
            <person name="O'leary S."/>
            <person name="Orvis J."/>
            <person name="Pertea M."/>
            <person name="Quesneville H."/>
            <person name="Reidenbach K.R."/>
            <person name="Rogers Y.H."/>
            <person name="Roth C.W."/>
            <person name="Schneider J.R."/>
            <person name="Schatz M."/>
            <person name="Shumway M."/>
            <person name="Stanke M."/>
            <person name="Stinson E.O."/>
            <person name="Tubio J.M."/>
            <person name="Vanzee J.P."/>
            <person name="Verjovski-Almeida S."/>
            <person name="Werner D."/>
            <person name="White O."/>
            <person name="Wyder S."/>
            <person name="Zeng Q."/>
            <person name="Zhao Q."/>
            <person name="Zhao Y."/>
            <person name="Hill C.A."/>
            <person name="Raikhel A.S."/>
            <person name="Soares M.B."/>
            <person name="Knudson D.L."/>
            <person name="Lee N.H."/>
            <person name="Galagan J."/>
            <person name="Salzberg S.L."/>
            <person name="Paulsen I.T."/>
            <person name="Dimopoulos G."/>
            <person name="Collins F.H."/>
            <person name="Birren B."/>
            <person name="Fraser-Liggett C.M."/>
            <person name="Severson D.W."/>
        </authorList>
    </citation>
    <scope>NUCLEOTIDE SEQUENCE [LARGE SCALE GENOMIC DNA]</scope>
    <source>
        <strain evidence="5">Liverpool</strain>
    </source>
</reference>
<evidence type="ECO:0000313" key="6">
    <source>
        <dbReference type="Proteomes" id="UP000682892"/>
    </source>
</evidence>
<feature type="region of interest" description="Disordered" evidence="3">
    <location>
        <begin position="190"/>
        <end position="211"/>
    </location>
</feature>
<feature type="domain" description="A-kinase anchor protein 2 C-terminal" evidence="4">
    <location>
        <begin position="48"/>
        <end position="280"/>
    </location>
</feature>
<evidence type="ECO:0000259" key="4">
    <source>
        <dbReference type="Pfam" id="PF15304"/>
    </source>
</evidence>
<organism evidence="5 6">
    <name type="scientific">Aedes aegypti</name>
    <name type="common">Yellowfever mosquito</name>
    <name type="synonym">Culex aegypti</name>
    <dbReference type="NCBI Taxonomy" id="7159"/>
    <lineage>
        <taxon>Eukaryota</taxon>
        <taxon>Metazoa</taxon>
        <taxon>Ecdysozoa</taxon>
        <taxon>Arthropoda</taxon>
        <taxon>Hexapoda</taxon>
        <taxon>Insecta</taxon>
        <taxon>Pterygota</taxon>
        <taxon>Neoptera</taxon>
        <taxon>Endopterygota</taxon>
        <taxon>Diptera</taxon>
        <taxon>Nematocera</taxon>
        <taxon>Culicoidea</taxon>
        <taxon>Culicidae</taxon>
        <taxon>Culicinae</taxon>
        <taxon>Aedini</taxon>
        <taxon>Aedes</taxon>
        <taxon>Stegomyia</taxon>
    </lineage>
</organism>
<dbReference type="HOGENOM" id="CLU_042572_0_0_1"/>
<evidence type="ECO:0000313" key="5">
    <source>
        <dbReference type="EMBL" id="EAT48836.1"/>
    </source>
</evidence>
<evidence type="ECO:0000256" key="3">
    <source>
        <dbReference type="SAM" id="MobiDB-lite"/>
    </source>
</evidence>
<evidence type="ECO:0000256" key="2">
    <source>
        <dbReference type="SAM" id="Coils"/>
    </source>
</evidence>
<feature type="compositionally biased region" description="Low complexity" evidence="3">
    <location>
        <begin position="192"/>
        <end position="208"/>
    </location>
</feature>
<dbReference type="Pfam" id="PF15304">
    <property type="entry name" value="AKAP2_C"/>
    <property type="match status" value="1"/>
</dbReference>
<reference evidence="5" key="1">
    <citation type="submission" date="2005-10" db="EMBL/GenBank/DDBJ databases">
        <authorList>
            <person name="Loftus B.J."/>
            <person name="Nene V.M."/>
            <person name="Hannick L.I."/>
            <person name="Bidwell S."/>
            <person name="Haas B."/>
            <person name="Amedeo P."/>
            <person name="Orvis J."/>
            <person name="Wortman J.R."/>
            <person name="White O.R."/>
            <person name="Salzberg S."/>
            <person name="Shumway M."/>
            <person name="Koo H."/>
            <person name="Zhao Y."/>
            <person name="Holmes M."/>
            <person name="Miller J."/>
            <person name="Schatz M."/>
            <person name="Pop M."/>
            <person name="Pai G."/>
            <person name="Utterback T."/>
            <person name="Rogers Y.-H."/>
            <person name="Kravitz S."/>
            <person name="Fraser C.M."/>
        </authorList>
    </citation>
    <scope>NUCLEOTIDE SEQUENCE</scope>
    <source>
        <strain evidence="5">Liverpool</strain>
    </source>
</reference>
<keyword evidence="1 2" id="KW-0175">Coiled coil</keyword>
<protein>
    <submittedName>
        <fullName evidence="5">AAEL000204-PB</fullName>
    </submittedName>
</protein>
<reference evidence="5" key="3">
    <citation type="submission" date="2012-09" db="EMBL/GenBank/DDBJ databases">
        <authorList>
            <consortium name="VectorBase"/>
        </authorList>
    </citation>
    <scope>NUCLEOTIDE SEQUENCE</scope>
    <source>
        <strain evidence="5">Liverpool</strain>
    </source>
</reference>
<feature type="compositionally biased region" description="Low complexity" evidence="3">
    <location>
        <begin position="90"/>
        <end position="108"/>
    </location>
</feature>
<gene>
    <name evidence="5" type="ORF">AaeL_AAEL000204</name>
</gene>